<evidence type="ECO:0008006" key="3">
    <source>
        <dbReference type="Google" id="ProtNLM"/>
    </source>
</evidence>
<dbReference type="AlphaFoldDB" id="A0A1H6KVI6"/>
<keyword evidence="2" id="KW-1185">Reference proteome</keyword>
<organism evidence="1 2">
    <name type="scientific">Rheinheimera pacifica</name>
    <dbReference type="NCBI Taxonomy" id="173990"/>
    <lineage>
        <taxon>Bacteria</taxon>
        <taxon>Pseudomonadati</taxon>
        <taxon>Pseudomonadota</taxon>
        <taxon>Gammaproteobacteria</taxon>
        <taxon>Chromatiales</taxon>
        <taxon>Chromatiaceae</taxon>
        <taxon>Rheinheimera</taxon>
    </lineage>
</organism>
<protein>
    <recommendedName>
        <fullName evidence="3">Lipoprotein</fullName>
    </recommendedName>
</protein>
<name>A0A1H6KVI6_9GAMM</name>
<proteinExistence type="predicted"/>
<dbReference type="PROSITE" id="PS51257">
    <property type="entry name" value="PROKAR_LIPOPROTEIN"/>
    <property type="match status" value="1"/>
</dbReference>
<dbReference type="Proteomes" id="UP000199371">
    <property type="component" value="Unassembled WGS sequence"/>
</dbReference>
<sequence>MRLIIIVTTALTLVACSSKPFISTAEHQDKLKQRCISALADELKQDKAANNRCDYDAMMSMYLAKRLYETGADSHYAQCKTLHAEKEQVDECFKATQVKYYDNWMTMPPMKLAK</sequence>
<evidence type="ECO:0000313" key="1">
    <source>
        <dbReference type="EMBL" id="SEH79630.1"/>
    </source>
</evidence>
<dbReference type="STRING" id="173990.SAMN05660691_01488"/>
<dbReference type="EMBL" id="FNXF01000004">
    <property type="protein sequence ID" value="SEH79630.1"/>
    <property type="molecule type" value="Genomic_DNA"/>
</dbReference>
<accession>A0A1H6KVI6</accession>
<gene>
    <name evidence="1" type="ORF">SAMN05660691_01488</name>
</gene>
<reference evidence="2" key="1">
    <citation type="submission" date="2016-10" db="EMBL/GenBank/DDBJ databases">
        <authorList>
            <person name="Varghese N."/>
            <person name="Submissions S."/>
        </authorList>
    </citation>
    <scope>NUCLEOTIDE SEQUENCE [LARGE SCALE GENOMIC DNA]</scope>
    <source>
        <strain evidence="2">DSM 17616</strain>
    </source>
</reference>
<evidence type="ECO:0000313" key="2">
    <source>
        <dbReference type="Proteomes" id="UP000199371"/>
    </source>
</evidence>